<keyword evidence="7" id="KW-0547">Nucleotide-binding</keyword>
<dbReference type="EC" id="2.7.1.33" evidence="4"/>
<evidence type="ECO:0000256" key="10">
    <source>
        <dbReference type="ARBA" id="ARBA00022993"/>
    </source>
</evidence>
<proteinExistence type="inferred from homology"/>
<dbReference type="GO" id="GO:0005634">
    <property type="term" value="C:nucleus"/>
    <property type="evidence" value="ECO:0007669"/>
    <property type="project" value="TreeGrafter"/>
</dbReference>
<keyword evidence="9" id="KW-0067">ATP-binding</keyword>
<evidence type="ECO:0000256" key="7">
    <source>
        <dbReference type="ARBA" id="ARBA00022741"/>
    </source>
</evidence>
<protein>
    <recommendedName>
        <fullName evidence="4">pantothenate kinase</fullName>
        <ecNumber evidence="4">2.7.1.33</ecNumber>
    </recommendedName>
</protein>
<keyword evidence="5" id="KW-0963">Cytoplasm</keyword>
<dbReference type="PANTHER" id="PTHR12280">
    <property type="entry name" value="PANTOTHENATE KINASE"/>
    <property type="match status" value="1"/>
</dbReference>
<keyword evidence="8 13" id="KW-0418">Kinase</keyword>
<reference evidence="13 14" key="1">
    <citation type="submission" date="2024-02" db="EMBL/GenBank/DDBJ databases">
        <title>A chromosome-level genome assembly of Drosophila madeirensis, a fruit fly species endemic to Madeira island.</title>
        <authorList>
            <person name="Tomihara K."/>
            <person name="Llopart A."/>
            <person name="Yamamoto D."/>
        </authorList>
    </citation>
    <scope>NUCLEOTIDE SEQUENCE [LARGE SCALE GENOMIC DNA]</scope>
    <source>
        <strain evidence="13 14">RF1</strain>
    </source>
</reference>
<accession>A0AAU9FSZ1</accession>
<dbReference type="NCBIfam" id="TIGR00555">
    <property type="entry name" value="panK_eukar"/>
    <property type="match status" value="1"/>
</dbReference>
<dbReference type="GO" id="GO:0005524">
    <property type="term" value="F:ATP binding"/>
    <property type="evidence" value="ECO:0007669"/>
    <property type="project" value="UniProtKB-KW"/>
</dbReference>
<dbReference type="SUPFAM" id="SSF53067">
    <property type="entry name" value="Actin-like ATPase domain"/>
    <property type="match status" value="2"/>
</dbReference>
<comment type="subcellular location">
    <subcellularLocation>
        <location evidence="2">Cytoplasm</location>
    </subcellularLocation>
</comment>
<comment type="catalytic activity">
    <reaction evidence="1">
        <text>(R)-pantothenate + ATP = (R)-4'-phosphopantothenate + ADP + H(+)</text>
        <dbReference type="Rhea" id="RHEA:16373"/>
        <dbReference type="ChEBI" id="CHEBI:10986"/>
        <dbReference type="ChEBI" id="CHEBI:15378"/>
        <dbReference type="ChEBI" id="CHEBI:29032"/>
        <dbReference type="ChEBI" id="CHEBI:30616"/>
        <dbReference type="ChEBI" id="CHEBI:456216"/>
        <dbReference type="EC" id="2.7.1.33"/>
    </reaction>
</comment>
<sequence length="541" mass="59201">MKVPTRDSKYSFNLKIFKLHNDKKSTSASLAPTAAHPPSSTSPVISTKRNSWRTAWREAMGKGAKEPKETDAASPAVLEQPQTKQCQSSCDFMLSGAASPAASPAASSAVSPVDELMSMPWFGMDIGGTLTKLVYFEPKDITPDEQDREAGILRNIRRYLTKNSAYGKTGHRDTHLQMDNVEIRKRRGSLHFIRFQTTDMGNFLSLAKQKGMAELVTTVCATGGGAFKFEKDFRDQVNMKLAKFDELDTLIKGILFADLHNRTECYYYEHARDIIFDETLSCSKSEKRAFNFSQPFPFILVNVGSGVSILAVYGPDNYKRISGTSLGGGTFLGLCCLLTGCTTFEEAIQLATKGDNRKVDKLVKDIYGGDYNRFGLPGDLVASSFGQMHIDDKRVSVSREDLANATLVTITNNIGSIARMCALNEKIDRVVFVGNFLRVNPISMKLLAYAMEFWSNGTMKGLFLEHEGYFGALGCLLQFNGELAAALNEGLDHPQSTEHTVPDDNASASASAAESPSIPSTADKPSDNSSPLSTATKHSTR</sequence>
<feature type="compositionally biased region" description="Polar residues" evidence="12">
    <location>
        <begin position="527"/>
        <end position="541"/>
    </location>
</feature>
<evidence type="ECO:0000256" key="4">
    <source>
        <dbReference type="ARBA" id="ARBA00012102"/>
    </source>
</evidence>
<evidence type="ECO:0000256" key="9">
    <source>
        <dbReference type="ARBA" id="ARBA00022840"/>
    </source>
</evidence>
<evidence type="ECO:0000256" key="11">
    <source>
        <dbReference type="ARBA" id="ARBA00060870"/>
    </source>
</evidence>
<organism evidence="13 14">
    <name type="scientific">Drosophila madeirensis</name>
    <name type="common">Fruit fly</name>
    <dbReference type="NCBI Taxonomy" id="30013"/>
    <lineage>
        <taxon>Eukaryota</taxon>
        <taxon>Metazoa</taxon>
        <taxon>Ecdysozoa</taxon>
        <taxon>Arthropoda</taxon>
        <taxon>Hexapoda</taxon>
        <taxon>Insecta</taxon>
        <taxon>Pterygota</taxon>
        <taxon>Neoptera</taxon>
        <taxon>Endopterygota</taxon>
        <taxon>Diptera</taxon>
        <taxon>Brachycera</taxon>
        <taxon>Muscomorpha</taxon>
        <taxon>Ephydroidea</taxon>
        <taxon>Drosophilidae</taxon>
        <taxon>Drosophila</taxon>
        <taxon>Sophophora</taxon>
    </lineage>
</organism>
<dbReference type="Pfam" id="PF03630">
    <property type="entry name" value="Fumble"/>
    <property type="match status" value="1"/>
</dbReference>
<dbReference type="Gene3D" id="3.30.420.510">
    <property type="match status" value="1"/>
</dbReference>
<feature type="compositionally biased region" description="Low complexity" evidence="12">
    <location>
        <begin position="26"/>
        <end position="43"/>
    </location>
</feature>
<evidence type="ECO:0000256" key="6">
    <source>
        <dbReference type="ARBA" id="ARBA00022679"/>
    </source>
</evidence>
<feature type="compositionally biased region" description="Polar residues" evidence="12">
    <location>
        <begin position="44"/>
        <end position="53"/>
    </location>
</feature>
<dbReference type="CDD" id="cd24122">
    <property type="entry name" value="ASKHA_NBD_PanK-II_Pank1-like"/>
    <property type="match status" value="1"/>
</dbReference>
<dbReference type="AlphaFoldDB" id="A0AAU9FSZ1"/>
<comment type="pathway">
    <text evidence="3">Cofactor biosynthesis; coenzyme A biosynthesis; CoA from (R)-pantothenate: step 1/5.</text>
</comment>
<evidence type="ECO:0000256" key="2">
    <source>
        <dbReference type="ARBA" id="ARBA00004496"/>
    </source>
</evidence>
<dbReference type="GO" id="GO:0015937">
    <property type="term" value="P:coenzyme A biosynthetic process"/>
    <property type="evidence" value="ECO:0007669"/>
    <property type="project" value="UniProtKB-KW"/>
</dbReference>
<evidence type="ECO:0000256" key="1">
    <source>
        <dbReference type="ARBA" id="ARBA00001206"/>
    </source>
</evidence>
<dbReference type="Proteomes" id="UP001500889">
    <property type="component" value="Chromosome J"/>
</dbReference>
<dbReference type="FunFam" id="3.30.420.40:FF:000025">
    <property type="entry name" value="pantothenate kinase 2, mitochondrial"/>
    <property type="match status" value="1"/>
</dbReference>
<evidence type="ECO:0000313" key="14">
    <source>
        <dbReference type="Proteomes" id="UP001500889"/>
    </source>
</evidence>
<keyword evidence="14" id="KW-1185">Reference proteome</keyword>
<dbReference type="GO" id="GO:0005829">
    <property type="term" value="C:cytosol"/>
    <property type="evidence" value="ECO:0007669"/>
    <property type="project" value="TreeGrafter"/>
</dbReference>
<feature type="compositionally biased region" description="Basic and acidic residues" evidence="12">
    <location>
        <begin position="55"/>
        <end position="71"/>
    </location>
</feature>
<comment type="similarity">
    <text evidence="11">Belongs to the type II pantothenate kinase family.</text>
</comment>
<evidence type="ECO:0000313" key="13">
    <source>
        <dbReference type="EMBL" id="BFF98695.1"/>
    </source>
</evidence>
<dbReference type="PANTHER" id="PTHR12280:SF30">
    <property type="entry name" value="FUMBLE"/>
    <property type="match status" value="1"/>
</dbReference>
<dbReference type="Gene3D" id="3.30.420.40">
    <property type="match status" value="1"/>
</dbReference>
<keyword evidence="6" id="KW-0808">Transferase</keyword>
<dbReference type="EMBL" id="AP029265">
    <property type="protein sequence ID" value="BFF98695.1"/>
    <property type="molecule type" value="Genomic_DNA"/>
</dbReference>
<feature type="compositionally biased region" description="Low complexity" evidence="12">
    <location>
        <begin position="506"/>
        <end position="522"/>
    </location>
</feature>
<evidence type="ECO:0000256" key="8">
    <source>
        <dbReference type="ARBA" id="ARBA00022777"/>
    </source>
</evidence>
<keyword evidence="10" id="KW-0173">Coenzyme A biosynthesis</keyword>
<dbReference type="FunFam" id="3.30.420.510:FF:000004">
    <property type="entry name" value="Fbl, isoform B"/>
    <property type="match status" value="1"/>
</dbReference>
<feature type="region of interest" description="Disordered" evidence="12">
    <location>
        <begin position="25"/>
        <end position="82"/>
    </location>
</feature>
<dbReference type="GO" id="GO:0004594">
    <property type="term" value="F:pantothenate kinase activity"/>
    <property type="evidence" value="ECO:0007669"/>
    <property type="project" value="UniProtKB-EC"/>
</dbReference>
<dbReference type="InterPro" id="IPR004567">
    <property type="entry name" value="Type_II_PanK"/>
</dbReference>
<evidence type="ECO:0000256" key="5">
    <source>
        <dbReference type="ARBA" id="ARBA00022490"/>
    </source>
</evidence>
<evidence type="ECO:0000256" key="3">
    <source>
        <dbReference type="ARBA" id="ARBA00005225"/>
    </source>
</evidence>
<feature type="compositionally biased region" description="Basic and acidic residues" evidence="12">
    <location>
        <begin position="493"/>
        <end position="502"/>
    </location>
</feature>
<name>A0AAU9FSZ1_DROMD</name>
<evidence type="ECO:0000256" key="12">
    <source>
        <dbReference type="SAM" id="MobiDB-lite"/>
    </source>
</evidence>
<dbReference type="InterPro" id="IPR043129">
    <property type="entry name" value="ATPase_NBD"/>
</dbReference>
<gene>
    <name evidence="13" type="ORF">DMAD_06780</name>
</gene>
<feature type="region of interest" description="Disordered" evidence="12">
    <location>
        <begin position="493"/>
        <end position="541"/>
    </location>
</feature>